<dbReference type="OMA" id="YIIHCPT"/>
<evidence type="ECO:0000259" key="1">
    <source>
        <dbReference type="PROSITE" id="PS51154"/>
    </source>
</evidence>
<dbReference type="SUPFAM" id="SSF52949">
    <property type="entry name" value="Macro domain-like"/>
    <property type="match status" value="1"/>
</dbReference>
<dbReference type="STRING" id="1064592.G0V790"/>
<dbReference type="KEGG" id="ncs:NCAS_0A07800"/>
<dbReference type="FunCoup" id="G0V790">
    <property type="interactions" value="3"/>
</dbReference>
<dbReference type="HOGENOM" id="CLU_093588_0_0_1"/>
<evidence type="ECO:0000313" key="3">
    <source>
        <dbReference type="Proteomes" id="UP000001640"/>
    </source>
</evidence>
<dbReference type="EMBL" id="HE576752">
    <property type="protein sequence ID" value="CCC67338.1"/>
    <property type="molecule type" value="Genomic_DNA"/>
</dbReference>
<dbReference type="Gene3D" id="3.40.220.10">
    <property type="entry name" value="Leucine Aminopeptidase, subunit E, domain 1"/>
    <property type="match status" value="1"/>
</dbReference>
<dbReference type="AlphaFoldDB" id="G0V790"/>
<reference key="2">
    <citation type="submission" date="2011-08" db="EMBL/GenBank/DDBJ databases">
        <title>Genome sequence of Naumovozyma castellii.</title>
        <authorList>
            <person name="Gordon J.L."/>
            <person name="Armisen D."/>
            <person name="Proux-Wera E."/>
            <person name="OhEigeartaigh S.S."/>
            <person name="Byrne K.P."/>
            <person name="Wolfe K.H."/>
        </authorList>
    </citation>
    <scope>NUCLEOTIDE SEQUENCE</scope>
    <source>
        <strain>Type strain:CBS 4309</strain>
    </source>
</reference>
<dbReference type="InterPro" id="IPR043472">
    <property type="entry name" value="Macro_dom-like"/>
</dbReference>
<proteinExistence type="predicted"/>
<name>G0V790_NAUCA</name>
<protein>
    <recommendedName>
        <fullName evidence="1">Macro domain-containing protein</fullName>
    </recommendedName>
</protein>
<gene>
    <name evidence="2" type="primary">NCAS0A07800</name>
    <name evidence="2" type="ordered locus">NCAS_0A07800</name>
</gene>
<dbReference type="Proteomes" id="UP000001640">
    <property type="component" value="Chromosome 1"/>
</dbReference>
<dbReference type="SMART" id="SM00506">
    <property type="entry name" value="A1pp"/>
    <property type="match status" value="1"/>
</dbReference>
<dbReference type="OrthoDB" id="6082470at2759"/>
<keyword evidence="3" id="KW-1185">Reference proteome</keyword>
<dbReference type="eggNOG" id="ENOG502QVAE">
    <property type="taxonomic scope" value="Eukaryota"/>
</dbReference>
<dbReference type="Pfam" id="PF14519">
    <property type="entry name" value="Macro_2"/>
    <property type="match status" value="1"/>
</dbReference>
<reference evidence="2 3" key="1">
    <citation type="journal article" date="2011" name="Proc. Natl. Acad. Sci. U.S.A.">
        <title>Evolutionary erosion of yeast sex chromosomes by mating-type switching accidents.</title>
        <authorList>
            <person name="Gordon J.L."/>
            <person name="Armisen D."/>
            <person name="Proux-Wera E."/>
            <person name="Oheigeartaigh S.S."/>
            <person name="Byrne K.P."/>
            <person name="Wolfe K.H."/>
        </authorList>
    </citation>
    <scope>NUCLEOTIDE SEQUENCE [LARGE SCALE GENOMIC DNA]</scope>
    <source>
        <strain evidence="3">ATCC 76901 / BCRC 22586 / CBS 4309 / NBRC 1992 / NRRL Y-12630</strain>
    </source>
</reference>
<dbReference type="InParanoid" id="G0V790"/>
<evidence type="ECO:0000313" key="2">
    <source>
        <dbReference type="EMBL" id="CCC67338.1"/>
    </source>
</evidence>
<dbReference type="RefSeq" id="XP_003673719.1">
    <property type="nucleotide sequence ID" value="XM_003673671.1"/>
</dbReference>
<sequence>MTVKLPDSQLKMRSMRIILIDTNEIITKLWQTYIPQAVPRDDKLLCIHTGHLESLMTNIRKGTDKHSGRTYAIVSPGNSFGYLGGGFDFALYNYFGGKPFEKWFRNQLGGRYHTVGSATVVDLSLCNEEETLRKRDGIRYIIHCPTVVAPVRPIFDPNNPIKTGIEPVFNAMWNALMHAPNGIDGLIIPGLCTGYAGVPPTISCKSMAFALRLYILGDLISKELRNVLTMFYLGYPFGPFFTDECKEECQKLKLDMNQLRKFDVTVDSIESILPSNLEQLQFQSIKKANADMKSL</sequence>
<organism evidence="2 3">
    <name type="scientific">Naumovozyma castellii</name>
    <name type="common">Yeast</name>
    <name type="synonym">Saccharomyces castellii</name>
    <dbReference type="NCBI Taxonomy" id="27288"/>
    <lineage>
        <taxon>Eukaryota</taxon>
        <taxon>Fungi</taxon>
        <taxon>Dikarya</taxon>
        <taxon>Ascomycota</taxon>
        <taxon>Saccharomycotina</taxon>
        <taxon>Saccharomycetes</taxon>
        <taxon>Saccharomycetales</taxon>
        <taxon>Saccharomycetaceae</taxon>
        <taxon>Naumovozyma</taxon>
    </lineage>
</organism>
<dbReference type="GeneID" id="96900817"/>
<dbReference type="InterPro" id="IPR028071">
    <property type="entry name" value="Macro-like_dom"/>
</dbReference>
<dbReference type="InterPro" id="IPR002589">
    <property type="entry name" value="Macro_dom"/>
</dbReference>
<dbReference type="PROSITE" id="PS51154">
    <property type="entry name" value="MACRO"/>
    <property type="match status" value="1"/>
</dbReference>
<accession>G0V790</accession>
<feature type="domain" description="Macro" evidence="1">
    <location>
        <begin position="32"/>
        <end position="228"/>
    </location>
</feature>